<evidence type="ECO:0000313" key="3">
    <source>
        <dbReference type="Proteomes" id="UP000281915"/>
    </source>
</evidence>
<dbReference type="Proteomes" id="UP000281915">
    <property type="component" value="Unassembled WGS sequence"/>
</dbReference>
<accession>A0A3M8CQ69</accession>
<dbReference type="EMBL" id="RHHT01000027">
    <property type="protein sequence ID" value="RNB77916.1"/>
    <property type="molecule type" value="Genomic_DNA"/>
</dbReference>
<name>A0A3M8CQ69_9BACL</name>
<gene>
    <name evidence="2" type="ORF">EDM58_12955</name>
</gene>
<keyword evidence="1" id="KW-0472">Membrane</keyword>
<organism evidence="2 3">
    <name type="scientific">Brevibacillus panacihumi</name>
    <dbReference type="NCBI Taxonomy" id="497735"/>
    <lineage>
        <taxon>Bacteria</taxon>
        <taxon>Bacillati</taxon>
        <taxon>Bacillota</taxon>
        <taxon>Bacilli</taxon>
        <taxon>Bacillales</taxon>
        <taxon>Paenibacillaceae</taxon>
        <taxon>Brevibacillus</taxon>
    </lineage>
</organism>
<feature type="transmembrane region" description="Helical" evidence="1">
    <location>
        <begin position="258"/>
        <end position="279"/>
    </location>
</feature>
<feature type="transmembrane region" description="Helical" evidence="1">
    <location>
        <begin position="125"/>
        <end position="148"/>
    </location>
</feature>
<dbReference type="AlphaFoldDB" id="A0A3M8CQ69"/>
<protein>
    <submittedName>
        <fullName evidence="2">Uncharacterized protein</fullName>
    </submittedName>
</protein>
<evidence type="ECO:0000313" key="2">
    <source>
        <dbReference type="EMBL" id="RNB77916.1"/>
    </source>
</evidence>
<feature type="transmembrane region" description="Helical" evidence="1">
    <location>
        <begin position="23"/>
        <end position="45"/>
    </location>
</feature>
<feature type="transmembrane region" description="Helical" evidence="1">
    <location>
        <begin position="87"/>
        <end position="105"/>
    </location>
</feature>
<feature type="transmembrane region" description="Helical" evidence="1">
    <location>
        <begin position="57"/>
        <end position="75"/>
    </location>
</feature>
<sequence>MVRNQTEGNTIPHISYFQGERGLVLTGLLGFLLAGICAVWVLLYGASVGSEGDVSKAFSFNAALGIFLLSTAAISPFSGMSRISRTVFRWSYILLALYSYFAENVQNFRGVDPRFHSNGSPFDYVVSNTFAFVALLLVLFYLFFGLSFFRKKAYNLHPELVLGIRYSMIAVLLSMAGGVWISFLQSRYTGLDGNIIWLHGIGFHALQIIPVAALLAKHALSEQLRSWWIHLTGLLYLLGLIAVGWQTHLGLSVLELSLFPLLAWASFLAIIAMGGILLYKNVKNKQR</sequence>
<keyword evidence="1" id="KW-1133">Transmembrane helix</keyword>
<proteinExistence type="predicted"/>
<feature type="transmembrane region" description="Helical" evidence="1">
    <location>
        <begin position="227"/>
        <end position="246"/>
    </location>
</feature>
<feature type="transmembrane region" description="Helical" evidence="1">
    <location>
        <begin position="195"/>
        <end position="215"/>
    </location>
</feature>
<evidence type="ECO:0000256" key="1">
    <source>
        <dbReference type="SAM" id="Phobius"/>
    </source>
</evidence>
<keyword evidence="1" id="KW-0812">Transmembrane</keyword>
<reference evidence="2 3" key="1">
    <citation type="submission" date="2018-10" db="EMBL/GenBank/DDBJ databases">
        <title>Phylogenomics of Brevibacillus.</title>
        <authorList>
            <person name="Dunlap C."/>
        </authorList>
    </citation>
    <scope>NUCLEOTIDE SEQUENCE [LARGE SCALE GENOMIC DNA]</scope>
    <source>
        <strain evidence="2 3">JCM 15085</strain>
    </source>
</reference>
<comment type="caution">
    <text evidence="2">The sequence shown here is derived from an EMBL/GenBank/DDBJ whole genome shotgun (WGS) entry which is preliminary data.</text>
</comment>
<feature type="transmembrane region" description="Helical" evidence="1">
    <location>
        <begin position="160"/>
        <end position="183"/>
    </location>
</feature>